<proteinExistence type="predicted"/>
<dbReference type="InterPro" id="IPR041698">
    <property type="entry name" value="Methyltransf_25"/>
</dbReference>
<dbReference type="Proteomes" id="UP000606922">
    <property type="component" value="Unassembled WGS sequence"/>
</dbReference>
<accession>A0A916S9T9</accession>
<sequence>MVELGSGDWLDANRAQWDERVPLHVASEFYDQSRLRAGHGTLTPIDEVELAAMFPDGLEGKRILHLQCHFGADTLALAQRGAEVVGVDFSKPAIVQARALAAELDLADRSRFVIANIYDLRHTLPQPESFDMVFTTWGTIGWLPDVAEWARIVEWFLKPGGTLYFADGHPAAWVLDGGEGELPTLQYPYDSDGEPDIGDDDQDYAVAEAKLTNTRTYEWPHPLSEIITSLLATGLTLDFFHEHYEIPWKMFPVLEAAGDGQFRWPDTKWLPLAMSLGASKPL</sequence>
<dbReference type="SUPFAM" id="SSF53335">
    <property type="entry name" value="S-adenosyl-L-methionine-dependent methyltransferases"/>
    <property type="match status" value="1"/>
</dbReference>
<dbReference type="CDD" id="cd02440">
    <property type="entry name" value="AdoMet_MTases"/>
    <property type="match status" value="1"/>
</dbReference>
<dbReference type="EMBL" id="BMGB01000001">
    <property type="protein sequence ID" value="GGA90218.1"/>
    <property type="molecule type" value="Genomic_DNA"/>
</dbReference>
<feature type="domain" description="Methyltransferase" evidence="1">
    <location>
        <begin position="63"/>
        <end position="161"/>
    </location>
</feature>
<dbReference type="RefSeq" id="WP_188508775.1">
    <property type="nucleotide sequence ID" value="NZ_BMGB01000001.1"/>
</dbReference>
<name>A0A916S9T9_9MICO</name>
<reference evidence="2" key="2">
    <citation type="submission" date="2020-09" db="EMBL/GenBank/DDBJ databases">
        <authorList>
            <person name="Sun Q."/>
            <person name="Zhou Y."/>
        </authorList>
    </citation>
    <scope>NUCLEOTIDE SEQUENCE</scope>
    <source>
        <strain evidence="2">CGMCC 1.12813</strain>
    </source>
</reference>
<evidence type="ECO:0000259" key="1">
    <source>
        <dbReference type="Pfam" id="PF13649"/>
    </source>
</evidence>
<evidence type="ECO:0000313" key="3">
    <source>
        <dbReference type="Proteomes" id="UP000606922"/>
    </source>
</evidence>
<protein>
    <recommendedName>
        <fullName evidence="1">Methyltransferase domain-containing protein</fullName>
    </recommendedName>
</protein>
<evidence type="ECO:0000313" key="2">
    <source>
        <dbReference type="EMBL" id="GGA90218.1"/>
    </source>
</evidence>
<dbReference type="InterPro" id="IPR029063">
    <property type="entry name" value="SAM-dependent_MTases_sf"/>
</dbReference>
<organism evidence="2 3">
    <name type="scientific">Conyzicola nivalis</name>
    <dbReference type="NCBI Taxonomy" id="1477021"/>
    <lineage>
        <taxon>Bacteria</taxon>
        <taxon>Bacillati</taxon>
        <taxon>Actinomycetota</taxon>
        <taxon>Actinomycetes</taxon>
        <taxon>Micrococcales</taxon>
        <taxon>Microbacteriaceae</taxon>
        <taxon>Conyzicola</taxon>
    </lineage>
</organism>
<gene>
    <name evidence="2" type="ORF">GCM10010979_01100</name>
</gene>
<dbReference type="Pfam" id="PF13649">
    <property type="entry name" value="Methyltransf_25"/>
    <property type="match status" value="1"/>
</dbReference>
<comment type="caution">
    <text evidence="2">The sequence shown here is derived from an EMBL/GenBank/DDBJ whole genome shotgun (WGS) entry which is preliminary data.</text>
</comment>
<reference evidence="2" key="1">
    <citation type="journal article" date="2014" name="Int. J. Syst. Evol. Microbiol.">
        <title>Complete genome sequence of Corynebacterium casei LMG S-19264T (=DSM 44701T), isolated from a smear-ripened cheese.</title>
        <authorList>
            <consortium name="US DOE Joint Genome Institute (JGI-PGF)"/>
            <person name="Walter F."/>
            <person name="Albersmeier A."/>
            <person name="Kalinowski J."/>
            <person name="Ruckert C."/>
        </authorList>
    </citation>
    <scope>NUCLEOTIDE SEQUENCE</scope>
    <source>
        <strain evidence="2">CGMCC 1.12813</strain>
    </source>
</reference>
<keyword evidence="3" id="KW-1185">Reference proteome</keyword>
<dbReference type="Gene3D" id="3.40.50.150">
    <property type="entry name" value="Vaccinia Virus protein VP39"/>
    <property type="match status" value="1"/>
</dbReference>
<dbReference type="AlphaFoldDB" id="A0A916S9T9"/>